<reference evidence="1 2" key="1">
    <citation type="journal article" date="2013" name="Mar. Genomics">
        <title>Expression of sulfatases in Rhodopirellula baltica and the diversity of sulfatases in the genus Rhodopirellula.</title>
        <authorList>
            <person name="Wegner C.E."/>
            <person name="Richter-Heitmann T."/>
            <person name="Klindworth A."/>
            <person name="Klockow C."/>
            <person name="Richter M."/>
            <person name="Achstetter T."/>
            <person name="Glockner F.O."/>
            <person name="Harder J."/>
        </authorList>
    </citation>
    <scope>NUCLEOTIDE SEQUENCE [LARGE SCALE GENOMIC DNA]</scope>
    <source>
        <strain evidence="1 2">WH47</strain>
    </source>
</reference>
<name>F2AKE4_RHOBT</name>
<dbReference type="InterPro" id="IPR027417">
    <property type="entry name" value="P-loop_NTPase"/>
</dbReference>
<accession>F2AKE4</accession>
<proteinExistence type="predicted"/>
<evidence type="ECO:0000313" key="1">
    <source>
        <dbReference type="EMBL" id="EGF29873.1"/>
    </source>
</evidence>
<keyword evidence="1" id="KW-0808">Transferase</keyword>
<evidence type="ECO:0000313" key="2">
    <source>
        <dbReference type="Proteomes" id="UP000006222"/>
    </source>
</evidence>
<keyword evidence="1" id="KW-0418">Kinase</keyword>
<dbReference type="GO" id="GO:0016301">
    <property type="term" value="F:kinase activity"/>
    <property type="evidence" value="ECO:0007669"/>
    <property type="project" value="UniProtKB-KW"/>
</dbReference>
<dbReference type="AlphaFoldDB" id="F2AKE4"/>
<dbReference type="EMBL" id="AFAR01000004">
    <property type="protein sequence ID" value="EGF29873.1"/>
    <property type="molecule type" value="Genomic_DNA"/>
</dbReference>
<gene>
    <name evidence="1" type="ORF">RBWH47_00819</name>
</gene>
<dbReference type="Gene3D" id="3.40.50.300">
    <property type="entry name" value="P-loop containing nucleotide triphosphate hydrolases"/>
    <property type="match status" value="1"/>
</dbReference>
<comment type="caution">
    <text evidence="1">The sequence shown here is derived from an EMBL/GenBank/DDBJ whole genome shotgun (WGS) entry which is preliminary data.</text>
</comment>
<sequence length="357" mass="38994">MVTIIARDDMTTTTTRDDSQAALMQQFDRVAETDGLVEKRLSIGGRQVCLKFAGQPLLRRLMLALEHHPEGSGPAELTIHFWDSATPPVEYSLAEWTGLQSVIRPGDDTCWTLIEPGIGLFSRLTQDGNAFVCCRDGNELPVWESAVPLRSLLNAWFAPRGSVVHGAAVGNVQTAVLLAGVGGSGKSSTALTCLAEPDLYHLGDDLVMLTNDPQPVVNSLYNSAKLLPDNLRRFDDLSLSVNPTLPRNPEKETYFLFPKFAEKLAMQRPLKAILLPRVSGETQTSLVPATQAEAWHAIVPVTLTLLGGTRPENIQSIVEIIKRVPVYRLNLGSDRSGIAPVIRRVLDGLETEAEVSR</sequence>
<organism evidence="1 2">
    <name type="scientific">Rhodopirellula baltica WH47</name>
    <dbReference type="NCBI Taxonomy" id="991778"/>
    <lineage>
        <taxon>Bacteria</taxon>
        <taxon>Pseudomonadati</taxon>
        <taxon>Planctomycetota</taxon>
        <taxon>Planctomycetia</taxon>
        <taxon>Pirellulales</taxon>
        <taxon>Pirellulaceae</taxon>
        <taxon>Rhodopirellula</taxon>
    </lineage>
</organism>
<protein>
    <submittedName>
        <fullName evidence="1">HPr kinase</fullName>
    </submittedName>
</protein>
<dbReference type="SUPFAM" id="SSF53795">
    <property type="entry name" value="PEP carboxykinase-like"/>
    <property type="match status" value="1"/>
</dbReference>
<dbReference type="PATRIC" id="fig|991778.3.peg.118"/>
<dbReference type="Proteomes" id="UP000006222">
    <property type="component" value="Unassembled WGS sequence"/>
</dbReference>